<evidence type="ECO:0000256" key="1">
    <source>
        <dbReference type="SAM" id="MobiDB-lite"/>
    </source>
</evidence>
<organism evidence="2">
    <name type="scientific">Arundo donax</name>
    <name type="common">Giant reed</name>
    <name type="synonym">Donax arundinaceus</name>
    <dbReference type="NCBI Taxonomy" id="35708"/>
    <lineage>
        <taxon>Eukaryota</taxon>
        <taxon>Viridiplantae</taxon>
        <taxon>Streptophyta</taxon>
        <taxon>Embryophyta</taxon>
        <taxon>Tracheophyta</taxon>
        <taxon>Spermatophyta</taxon>
        <taxon>Magnoliopsida</taxon>
        <taxon>Liliopsida</taxon>
        <taxon>Poales</taxon>
        <taxon>Poaceae</taxon>
        <taxon>PACMAD clade</taxon>
        <taxon>Arundinoideae</taxon>
        <taxon>Arundineae</taxon>
        <taxon>Arundo</taxon>
    </lineage>
</organism>
<feature type="compositionally biased region" description="Polar residues" evidence="1">
    <location>
        <begin position="1"/>
        <end position="15"/>
    </location>
</feature>
<reference evidence="2" key="2">
    <citation type="journal article" date="2015" name="Data Brief">
        <title>Shoot transcriptome of the giant reed, Arundo donax.</title>
        <authorList>
            <person name="Barrero R.A."/>
            <person name="Guerrero F.D."/>
            <person name="Moolhuijzen P."/>
            <person name="Goolsby J.A."/>
            <person name="Tidwell J."/>
            <person name="Bellgard S.E."/>
            <person name="Bellgard M.I."/>
        </authorList>
    </citation>
    <scope>NUCLEOTIDE SEQUENCE</scope>
    <source>
        <tissue evidence="2">Shoot tissue taken approximately 20 cm above the soil surface</tissue>
    </source>
</reference>
<feature type="region of interest" description="Disordered" evidence="1">
    <location>
        <begin position="1"/>
        <end position="34"/>
    </location>
</feature>
<reference evidence="2" key="1">
    <citation type="submission" date="2014-09" db="EMBL/GenBank/DDBJ databases">
        <authorList>
            <person name="Magalhaes I.L.F."/>
            <person name="Oliveira U."/>
            <person name="Santos F.R."/>
            <person name="Vidigal T.H.D.A."/>
            <person name="Brescovit A.D."/>
            <person name="Santos A.J."/>
        </authorList>
    </citation>
    <scope>NUCLEOTIDE SEQUENCE</scope>
    <source>
        <tissue evidence="2">Shoot tissue taken approximately 20 cm above the soil surface</tissue>
    </source>
</reference>
<dbReference type="EMBL" id="GBRH01264164">
    <property type="protein sequence ID" value="JAD33731.1"/>
    <property type="molecule type" value="Transcribed_RNA"/>
</dbReference>
<dbReference type="AlphaFoldDB" id="A0A0A8Z4J2"/>
<feature type="compositionally biased region" description="Basic and acidic residues" evidence="1">
    <location>
        <begin position="24"/>
        <end position="34"/>
    </location>
</feature>
<protein>
    <submittedName>
        <fullName evidence="2">Uncharacterized protein</fullName>
    </submittedName>
</protein>
<accession>A0A0A8Z4J2</accession>
<evidence type="ECO:0000313" key="2">
    <source>
        <dbReference type="EMBL" id="JAD33731.1"/>
    </source>
</evidence>
<proteinExistence type="predicted"/>
<name>A0A0A8Z4J2_ARUDO</name>
<sequence length="34" mass="3700">MLVIGHNSSNGNGVTLLSKKKTEHKISPEPIELK</sequence>